<feature type="compositionally biased region" description="Basic and acidic residues" evidence="1">
    <location>
        <begin position="34"/>
        <end position="49"/>
    </location>
</feature>
<organism evidence="2 3">
    <name type="scientific">Lophiotrema nucula</name>
    <dbReference type="NCBI Taxonomy" id="690887"/>
    <lineage>
        <taxon>Eukaryota</taxon>
        <taxon>Fungi</taxon>
        <taxon>Dikarya</taxon>
        <taxon>Ascomycota</taxon>
        <taxon>Pezizomycotina</taxon>
        <taxon>Dothideomycetes</taxon>
        <taxon>Pleosporomycetidae</taxon>
        <taxon>Pleosporales</taxon>
        <taxon>Lophiotremataceae</taxon>
        <taxon>Lophiotrema</taxon>
    </lineage>
</organism>
<evidence type="ECO:0008006" key="4">
    <source>
        <dbReference type="Google" id="ProtNLM"/>
    </source>
</evidence>
<dbReference type="Proteomes" id="UP000799770">
    <property type="component" value="Unassembled WGS sequence"/>
</dbReference>
<proteinExistence type="predicted"/>
<name>A0A6A5Z061_9PLEO</name>
<dbReference type="AlphaFoldDB" id="A0A6A5Z061"/>
<keyword evidence="3" id="KW-1185">Reference proteome</keyword>
<feature type="region of interest" description="Disordered" evidence="1">
    <location>
        <begin position="34"/>
        <end position="70"/>
    </location>
</feature>
<dbReference type="EMBL" id="ML977330">
    <property type="protein sequence ID" value="KAF2112780.1"/>
    <property type="molecule type" value="Genomic_DNA"/>
</dbReference>
<evidence type="ECO:0000313" key="2">
    <source>
        <dbReference type="EMBL" id="KAF2112780.1"/>
    </source>
</evidence>
<sequence length="716" mass="80705">MAAPSISDDQFKQLASYVPFNPGRISDVRIKFSDRADRRKSAQPKERAQLRHLNGTEDVSVSAQKKDPNPAGEKEYVQALVIVWRSYQKLIRGNALNTLTNLSLPMDIFWLPRKWYHGNEFNHRAKQVYDTIEALRKDCIRTYQNDLHTVAAGVGRRINRVIFLGLPIAWKGTKDKKQDFLDSDSCRAQIAAWLLAKVLHGRLETYDPLRIFVQTSRSIKSLGEDTIREMIFRPRHDYKVADLTVVDDITAVDTIDNNTMVVSFSPDFPVKQILADMAPAFLQPPVFICRPIPHPNLLTGLQEPYADGADSDTPLVVDLASAYSDQARLALPQLPELCIYRRPLTLVPQDFSPAFRALESFVPFFSLKKLARITRNLTKNLAHTQVMLESVIGNDKVPITGIRQIGGLEDIHTLKFVLRPKWRSYQEVVTAAWNGKDKKWMLDGTLQPLHLDRFRITQYLPLDIESVPFVHLIGGGAQEFQPWVAAAYNAYALSAIFQQIIGLFTGESMQNVTANKIVGIGLGMAHIDIPANPSPDQPEAPIHVEVMTKYILMSQVASYLKGHVSKFLNTPVEIESKPERDIRDYIFGIDQIEDINETEIFHVVDAYSVVVCITPYFPVRQVLADIILANIDNAPQIVICRTVDIADTTYNNPGDPDPNSLRVQTVFTEQNRVYRPFPLATYLGAGGNPLLNDLTMYVRTAIFGDQTYPLPDPNSQ</sequence>
<reference evidence="2" key="1">
    <citation type="journal article" date="2020" name="Stud. Mycol.">
        <title>101 Dothideomycetes genomes: a test case for predicting lifestyles and emergence of pathogens.</title>
        <authorList>
            <person name="Haridas S."/>
            <person name="Albert R."/>
            <person name="Binder M."/>
            <person name="Bloem J."/>
            <person name="Labutti K."/>
            <person name="Salamov A."/>
            <person name="Andreopoulos B."/>
            <person name="Baker S."/>
            <person name="Barry K."/>
            <person name="Bills G."/>
            <person name="Bluhm B."/>
            <person name="Cannon C."/>
            <person name="Castanera R."/>
            <person name="Culley D."/>
            <person name="Daum C."/>
            <person name="Ezra D."/>
            <person name="Gonzalez J."/>
            <person name="Henrissat B."/>
            <person name="Kuo A."/>
            <person name="Liang C."/>
            <person name="Lipzen A."/>
            <person name="Lutzoni F."/>
            <person name="Magnuson J."/>
            <person name="Mondo S."/>
            <person name="Nolan M."/>
            <person name="Ohm R."/>
            <person name="Pangilinan J."/>
            <person name="Park H.-J."/>
            <person name="Ramirez L."/>
            <person name="Alfaro M."/>
            <person name="Sun H."/>
            <person name="Tritt A."/>
            <person name="Yoshinaga Y."/>
            <person name="Zwiers L.-H."/>
            <person name="Turgeon B."/>
            <person name="Goodwin S."/>
            <person name="Spatafora J."/>
            <person name="Crous P."/>
            <person name="Grigoriev I."/>
        </authorList>
    </citation>
    <scope>NUCLEOTIDE SEQUENCE</scope>
    <source>
        <strain evidence="2">CBS 627.86</strain>
    </source>
</reference>
<evidence type="ECO:0000256" key="1">
    <source>
        <dbReference type="SAM" id="MobiDB-lite"/>
    </source>
</evidence>
<gene>
    <name evidence="2" type="ORF">BDV96DRAFT_649015</name>
</gene>
<protein>
    <recommendedName>
        <fullName evidence="4">SRR1-like domain-containing protein</fullName>
    </recommendedName>
</protein>
<accession>A0A6A5Z061</accession>
<evidence type="ECO:0000313" key="3">
    <source>
        <dbReference type="Proteomes" id="UP000799770"/>
    </source>
</evidence>